<dbReference type="Gramene" id="EFJ21124">
    <property type="protein sequence ID" value="EFJ21124"/>
    <property type="gene ID" value="SELMODRAFT_417780"/>
</dbReference>
<evidence type="ECO:0000256" key="2">
    <source>
        <dbReference type="SAM" id="MobiDB-lite"/>
    </source>
</evidence>
<dbReference type="Pfam" id="PF23112">
    <property type="entry name" value="PUB62-63_C"/>
    <property type="match status" value="1"/>
</dbReference>
<proteinExistence type="predicted"/>
<feature type="compositionally biased region" description="Basic and acidic residues" evidence="2">
    <location>
        <begin position="141"/>
        <end position="155"/>
    </location>
</feature>
<feature type="domain" description="PUB 62/63 C-terminal" evidence="3">
    <location>
        <begin position="165"/>
        <end position="223"/>
    </location>
</feature>
<keyword evidence="5" id="KW-1185">Reference proteome</keyword>
<dbReference type="AlphaFoldDB" id="D8S3L1"/>
<dbReference type="PANTHER" id="PTHR33644">
    <property type="entry name" value="U-BOX DOMAIN-CONTAINING PROTEIN 62-RELATED"/>
    <property type="match status" value="1"/>
</dbReference>
<dbReference type="Gene3D" id="3.30.40.10">
    <property type="entry name" value="Zinc/RING finger domain, C3HC4 (zinc finger)"/>
    <property type="match status" value="1"/>
</dbReference>
<keyword evidence="1" id="KW-0175">Coiled coil</keyword>
<evidence type="ECO:0000313" key="4">
    <source>
        <dbReference type="EMBL" id="EFJ21124.1"/>
    </source>
</evidence>
<dbReference type="HOGENOM" id="CLU_487823_0_0_1"/>
<reference evidence="4 5" key="1">
    <citation type="journal article" date="2011" name="Science">
        <title>The Selaginella genome identifies genetic changes associated with the evolution of vascular plants.</title>
        <authorList>
            <person name="Banks J.A."/>
            <person name="Nishiyama T."/>
            <person name="Hasebe M."/>
            <person name="Bowman J.L."/>
            <person name="Gribskov M."/>
            <person name="dePamphilis C."/>
            <person name="Albert V.A."/>
            <person name="Aono N."/>
            <person name="Aoyama T."/>
            <person name="Ambrose B.A."/>
            <person name="Ashton N.W."/>
            <person name="Axtell M.J."/>
            <person name="Barker E."/>
            <person name="Barker M.S."/>
            <person name="Bennetzen J.L."/>
            <person name="Bonawitz N.D."/>
            <person name="Chapple C."/>
            <person name="Cheng C."/>
            <person name="Correa L.G."/>
            <person name="Dacre M."/>
            <person name="DeBarry J."/>
            <person name="Dreyer I."/>
            <person name="Elias M."/>
            <person name="Engstrom E.M."/>
            <person name="Estelle M."/>
            <person name="Feng L."/>
            <person name="Finet C."/>
            <person name="Floyd S.K."/>
            <person name="Frommer W.B."/>
            <person name="Fujita T."/>
            <person name="Gramzow L."/>
            <person name="Gutensohn M."/>
            <person name="Harholt J."/>
            <person name="Hattori M."/>
            <person name="Heyl A."/>
            <person name="Hirai T."/>
            <person name="Hiwatashi Y."/>
            <person name="Ishikawa M."/>
            <person name="Iwata M."/>
            <person name="Karol K.G."/>
            <person name="Koehler B."/>
            <person name="Kolukisaoglu U."/>
            <person name="Kubo M."/>
            <person name="Kurata T."/>
            <person name="Lalonde S."/>
            <person name="Li K."/>
            <person name="Li Y."/>
            <person name="Litt A."/>
            <person name="Lyons E."/>
            <person name="Manning G."/>
            <person name="Maruyama T."/>
            <person name="Michael T.P."/>
            <person name="Mikami K."/>
            <person name="Miyazaki S."/>
            <person name="Morinaga S."/>
            <person name="Murata T."/>
            <person name="Mueller-Roeber B."/>
            <person name="Nelson D.R."/>
            <person name="Obara M."/>
            <person name="Oguri Y."/>
            <person name="Olmstead R.G."/>
            <person name="Onodera N."/>
            <person name="Petersen B.L."/>
            <person name="Pils B."/>
            <person name="Prigge M."/>
            <person name="Rensing S.A."/>
            <person name="Riano-Pachon D.M."/>
            <person name="Roberts A.W."/>
            <person name="Sato Y."/>
            <person name="Scheller H.V."/>
            <person name="Schulz B."/>
            <person name="Schulz C."/>
            <person name="Shakirov E.V."/>
            <person name="Shibagaki N."/>
            <person name="Shinohara N."/>
            <person name="Shippen D.E."/>
            <person name="Soerensen I."/>
            <person name="Sotooka R."/>
            <person name="Sugimoto N."/>
            <person name="Sugita M."/>
            <person name="Sumikawa N."/>
            <person name="Tanurdzic M."/>
            <person name="Theissen G."/>
            <person name="Ulvskov P."/>
            <person name="Wakazuki S."/>
            <person name="Weng J.K."/>
            <person name="Willats W.W."/>
            <person name="Wipf D."/>
            <person name="Wolf P.G."/>
            <person name="Yang L."/>
            <person name="Zimmer A.D."/>
            <person name="Zhu Q."/>
            <person name="Mitros T."/>
            <person name="Hellsten U."/>
            <person name="Loque D."/>
            <person name="Otillar R."/>
            <person name="Salamov A."/>
            <person name="Schmutz J."/>
            <person name="Shapiro H."/>
            <person name="Lindquist E."/>
            <person name="Lucas S."/>
            <person name="Rokhsar D."/>
            <person name="Grigoriev I.V."/>
        </authorList>
    </citation>
    <scope>NUCLEOTIDE SEQUENCE [LARGE SCALE GENOMIC DNA]</scope>
</reference>
<dbReference type="InterPro" id="IPR013083">
    <property type="entry name" value="Znf_RING/FYVE/PHD"/>
</dbReference>
<feature type="compositionally biased region" description="Basic and acidic residues" evidence="2">
    <location>
        <begin position="287"/>
        <end position="309"/>
    </location>
</feature>
<sequence>MGSSGSAGDDGNMAGVRNGENSIGGSGNGFVYSRRNGSSRDRPRSQGIVNTIEIENVKQLSLPDVLCDPFSGAFLEDAMVAKCGHSFGSDGLKRVVQTGVCFICAASITSTGYLTPNFALRAAAKAYLREQKASPGCAKRKREDNGEQRTSDCKKLNSSPKPKGVQFPFSVNDRVFIQGNKRTPERFCGQAAIIKSQCLNGWYLVRTVDSGESIRLQYRSLRKIEGIVGSSKKSLKQEYPFNQVKPRVNSNIDGDIHGKIEPSPCVNDTNFAVPGMDCLSDANADKDARTTEGTSKHSLLDESDDRYAKLEPSPRQLQLSGEQPTSPHTFDRSRARGDVLMRVARREMLQFEKLVPTSLLSSSWMEHRLPWRYKVRQSFETKDLGVLLHDFRQNLLLNSAGGMSDVEWESELAAATTTDDAWSLVDLWRKLRMDVCELLDTKLVLHRFETEQTPRLDFEEVESAFPELQVKGISPVTVIAAIILASANAIARGQEDEEILELPLRLIQQHGLKQLSSIREALEREKRHLTAQLTHLESGFLEELSSKRQTNRNKTKAEA</sequence>
<dbReference type="PANTHER" id="PTHR33644:SF3">
    <property type="entry name" value="RING_U-BOX SUPERFAMILY PROTEIN"/>
    <property type="match status" value="1"/>
</dbReference>
<protein>
    <recommendedName>
        <fullName evidence="3">PUB 62/63 C-terminal domain-containing protein</fullName>
    </recommendedName>
</protein>
<feature type="compositionally biased region" description="Polar residues" evidence="2">
    <location>
        <begin position="315"/>
        <end position="328"/>
    </location>
</feature>
<evidence type="ECO:0000313" key="5">
    <source>
        <dbReference type="Proteomes" id="UP000001514"/>
    </source>
</evidence>
<dbReference type="InParanoid" id="D8S3L1"/>
<dbReference type="OMA" id="GTIQMEV"/>
<organism evidence="5">
    <name type="scientific">Selaginella moellendorffii</name>
    <name type="common">Spikemoss</name>
    <dbReference type="NCBI Taxonomy" id="88036"/>
    <lineage>
        <taxon>Eukaryota</taxon>
        <taxon>Viridiplantae</taxon>
        <taxon>Streptophyta</taxon>
        <taxon>Embryophyta</taxon>
        <taxon>Tracheophyta</taxon>
        <taxon>Lycopodiopsida</taxon>
        <taxon>Selaginellales</taxon>
        <taxon>Selaginellaceae</taxon>
        <taxon>Selaginella</taxon>
    </lineage>
</organism>
<feature type="region of interest" description="Disordered" evidence="2">
    <location>
        <begin position="135"/>
        <end position="162"/>
    </location>
</feature>
<gene>
    <name evidence="4" type="ORF">SELMODRAFT_417780</name>
</gene>
<dbReference type="EMBL" id="GL377600">
    <property type="protein sequence ID" value="EFJ21124.1"/>
    <property type="molecule type" value="Genomic_DNA"/>
</dbReference>
<evidence type="ECO:0000256" key="1">
    <source>
        <dbReference type="SAM" id="Coils"/>
    </source>
</evidence>
<dbReference type="KEGG" id="smo:SELMODRAFT_417780"/>
<feature type="region of interest" description="Disordered" evidence="2">
    <location>
        <begin position="287"/>
        <end position="332"/>
    </location>
</feature>
<name>D8S3L1_SELML</name>
<accession>D8S3L1</accession>
<dbReference type="InterPro" id="IPR057649">
    <property type="entry name" value="PUB62-63_C"/>
</dbReference>
<dbReference type="SUPFAM" id="SSF57850">
    <property type="entry name" value="RING/U-box"/>
    <property type="match status" value="1"/>
</dbReference>
<dbReference type="Proteomes" id="UP000001514">
    <property type="component" value="Unassembled WGS sequence"/>
</dbReference>
<evidence type="ECO:0000259" key="3">
    <source>
        <dbReference type="Pfam" id="PF23112"/>
    </source>
</evidence>
<feature type="coiled-coil region" evidence="1">
    <location>
        <begin position="512"/>
        <end position="539"/>
    </location>
</feature>
<feature type="region of interest" description="Disordered" evidence="2">
    <location>
        <begin position="1"/>
        <end position="47"/>
    </location>
</feature>